<dbReference type="EMBL" id="GBRH01281086">
    <property type="protein sequence ID" value="JAD16809.1"/>
    <property type="molecule type" value="Transcribed_RNA"/>
</dbReference>
<dbReference type="AlphaFoldDB" id="A0A0A9U4N6"/>
<proteinExistence type="predicted"/>
<organism evidence="1">
    <name type="scientific">Arundo donax</name>
    <name type="common">Giant reed</name>
    <name type="synonym">Donax arundinaceus</name>
    <dbReference type="NCBI Taxonomy" id="35708"/>
    <lineage>
        <taxon>Eukaryota</taxon>
        <taxon>Viridiplantae</taxon>
        <taxon>Streptophyta</taxon>
        <taxon>Embryophyta</taxon>
        <taxon>Tracheophyta</taxon>
        <taxon>Spermatophyta</taxon>
        <taxon>Magnoliopsida</taxon>
        <taxon>Liliopsida</taxon>
        <taxon>Poales</taxon>
        <taxon>Poaceae</taxon>
        <taxon>PACMAD clade</taxon>
        <taxon>Arundinoideae</taxon>
        <taxon>Arundineae</taxon>
        <taxon>Arundo</taxon>
    </lineage>
</organism>
<reference evidence="1" key="2">
    <citation type="journal article" date="2015" name="Data Brief">
        <title>Shoot transcriptome of the giant reed, Arundo donax.</title>
        <authorList>
            <person name="Barrero R.A."/>
            <person name="Guerrero F.D."/>
            <person name="Moolhuijzen P."/>
            <person name="Goolsby J.A."/>
            <person name="Tidwell J."/>
            <person name="Bellgard S.E."/>
            <person name="Bellgard M.I."/>
        </authorList>
    </citation>
    <scope>NUCLEOTIDE SEQUENCE</scope>
    <source>
        <tissue evidence="1">Shoot tissue taken approximately 20 cm above the soil surface</tissue>
    </source>
</reference>
<sequence>MADSVWRLWRRRKQSRALQSTAPKAKTTVGGGKEGCGGSLRVEGKAELLVDVKIGGSRRRRRRRPDEVVDGVAGLVHGHHILGVV</sequence>
<accession>A0A0A9U4N6</accession>
<evidence type="ECO:0000313" key="1">
    <source>
        <dbReference type="EMBL" id="JAD16809.1"/>
    </source>
</evidence>
<protein>
    <submittedName>
        <fullName evidence="1">Uncharacterized protein</fullName>
    </submittedName>
</protein>
<reference evidence="1" key="1">
    <citation type="submission" date="2014-09" db="EMBL/GenBank/DDBJ databases">
        <authorList>
            <person name="Magalhaes I.L.F."/>
            <person name="Oliveira U."/>
            <person name="Santos F.R."/>
            <person name="Vidigal T.H.D.A."/>
            <person name="Brescovit A.D."/>
            <person name="Santos A.J."/>
        </authorList>
    </citation>
    <scope>NUCLEOTIDE SEQUENCE</scope>
    <source>
        <tissue evidence="1">Shoot tissue taken approximately 20 cm above the soil surface</tissue>
    </source>
</reference>
<name>A0A0A9U4N6_ARUDO</name>